<keyword evidence="2" id="KW-0479">Metal-binding</keyword>
<dbReference type="PIRSF" id="PIRSF006113">
    <property type="entry name" value="PTP_synth"/>
    <property type="match status" value="1"/>
</dbReference>
<evidence type="ECO:0000256" key="4">
    <source>
        <dbReference type="ARBA" id="ARBA00023239"/>
    </source>
</evidence>
<dbReference type="PANTHER" id="PTHR12589:SF7">
    <property type="entry name" value="6-PYRUVOYL TETRAHYDROBIOPTERIN SYNTHASE"/>
    <property type="match status" value="1"/>
</dbReference>
<accession>A0A6M3J2A0</accession>
<dbReference type="GO" id="GO:0016829">
    <property type="term" value="F:lyase activity"/>
    <property type="evidence" value="ECO:0007669"/>
    <property type="project" value="UniProtKB-KW"/>
</dbReference>
<dbReference type="InterPro" id="IPR038418">
    <property type="entry name" value="6-PTP_synth/QueD_sf"/>
</dbReference>
<dbReference type="AlphaFoldDB" id="A0A6M3J2A0"/>
<dbReference type="SUPFAM" id="SSF55620">
    <property type="entry name" value="Tetrahydrobiopterin biosynthesis enzymes-like"/>
    <property type="match status" value="1"/>
</dbReference>
<evidence type="ECO:0000256" key="1">
    <source>
        <dbReference type="ARBA" id="ARBA00001947"/>
    </source>
</evidence>
<dbReference type="Pfam" id="PF01242">
    <property type="entry name" value="PTPS"/>
    <property type="match status" value="1"/>
</dbReference>
<keyword evidence="4" id="KW-0456">Lyase</keyword>
<reference evidence="5" key="1">
    <citation type="submission" date="2020-03" db="EMBL/GenBank/DDBJ databases">
        <title>The deep terrestrial virosphere.</title>
        <authorList>
            <person name="Holmfeldt K."/>
            <person name="Nilsson E."/>
            <person name="Simone D."/>
            <person name="Lopez-Fernandez M."/>
            <person name="Wu X."/>
            <person name="de Brujin I."/>
            <person name="Lundin D."/>
            <person name="Andersson A."/>
            <person name="Bertilsson S."/>
            <person name="Dopson M."/>
        </authorList>
    </citation>
    <scope>NUCLEOTIDE SEQUENCE</scope>
    <source>
        <strain evidence="5">MM415B00582</strain>
    </source>
</reference>
<dbReference type="InterPro" id="IPR007115">
    <property type="entry name" value="6-PTP_synth/QueD"/>
</dbReference>
<dbReference type="EMBL" id="MT141504">
    <property type="protein sequence ID" value="QJA63744.1"/>
    <property type="molecule type" value="Genomic_DNA"/>
</dbReference>
<protein>
    <submittedName>
        <fullName evidence="5">Putative 6-Pyruvoyl tetrahydrobiopterin synthase</fullName>
    </submittedName>
</protein>
<name>A0A6M3J2A0_9ZZZZ</name>
<evidence type="ECO:0000313" key="5">
    <source>
        <dbReference type="EMBL" id="QJA63744.1"/>
    </source>
</evidence>
<evidence type="ECO:0000256" key="2">
    <source>
        <dbReference type="ARBA" id="ARBA00022723"/>
    </source>
</evidence>
<gene>
    <name evidence="5" type="ORF">MM415B00582_0030</name>
</gene>
<proteinExistence type="predicted"/>
<dbReference type="GO" id="GO:0046872">
    <property type="term" value="F:metal ion binding"/>
    <property type="evidence" value="ECO:0007669"/>
    <property type="project" value="UniProtKB-KW"/>
</dbReference>
<evidence type="ECO:0000256" key="3">
    <source>
        <dbReference type="ARBA" id="ARBA00022833"/>
    </source>
</evidence>
<dbReference type="Gene3D" id="3.30.479.10">
    <property type="entry name" value="6-pyruvoyl tetrahydropterin synthase/QueD"/>
    <property type="match status" value="1"/>
</dbReference>
<sequence length="141" mass="16175">METEVKRSWMSEMADRMAPRTHTIVWRRFTLSASHCLPGHPKCGQMHGHNYVIELGIEGPVIDGMVVDFGSLKDIFVAVIEKRYDHTNLNQFEELKMPTAENMAAAIAGLLREPMQALRPARLAMVRIYETENCWVEYVLQ</sequence>
<organism evidence="5">
    <name type="scientific">viral metagenome</name>
    <dbReference type="NCBI Taxonomy" id="1070528"/>
    <lineage>
        <taxon>unclassified sequences</taxon>
        <taxon>metagenomes</taxon>
        <taxon>organismal metagenomes</taxon>
    </lineage>
</organism>
<comment type="cofactor">
    <cofactor evidence="1">
        <name>Zn(2+)</name>
        <dbReference type="ChEBI" id="CHEBI:29105"/>
    </cofactor>
</comment>
<keyword evidence="3" id="KW-0862">Zinc</keyword>
<dbReference type="PANTHER" id="PTHR12589">
    <property type="entry name" value="PYRUVOYL TETRAHYDROBIOPTERIN SYNTHASE"/>
    <property type="match status" value="1"/>
</dbReference>